<gene>
    <name evidence="2" type="ORF">SAMN05216223_107250</name>
</gene>
<dbReference type="EMBL" id="FNVU01000007">
    <property type="protein sequence ID" value="SEG64330.1"/>
    <property type="molecule type" value="Genomic_DNA"/>
</dbReference>
<keyword evidence="3" id="KW-1185">Reference proteome</keyword>
<dbReference type="OrthoDB" id="785623at2"/>
<feature type="domain" description="Anti-bacteriophage protein A/HamA C-terminal" evidence="1">
    <location>
        <begin position="14"/>
        <end position="288"/>
    </location>
</feature>
<name>A0A1H6BUK3_9ACTN</name>
<reference evidence="2 3" key="1">
    <citation type="submission" date="2016-10" db="EMBL/GenBank/DDBJ databases">
        <authorList>
            <person name="de Groot N.N."/>
        </authorList>
    </citation>
    <scope>NUCLEOTIDE SEQUENCE [LARGE SCALE GENOMIC DNA]</scope>
    <source>
        <strain evidence="2 3">CGMCC 4.2023</strain>
    </source>
</reference>
<dbReference type="RefSeq" id="WP_103886962.1">
    <property type="nucleotide sequence ID" value="NZ_FNVU01000007.1"/>
</dbReference>
<organism evidence="2 3">
    <name type="scientific">Actinacidiphila yanglinensis</name>
    <dbReference type="NCBI Taxonomy" id="310779"/>
    <lineage>
        <taxon>Bacteria</taxon>
        <taxon>Bacillati</taxon>
        <taxon>Actinomycetota</taxon>
        <taxon>Actinomycetes</taxon>
        <taxon>Kitasatosporales</taxon>
        <taxon>Streptomycetaceae</taxon>
        <taxon>Actinacidiphila</taxon>
    </lineage>
</organism>
<dbReference type="InterPro" id="IPR014976">
    <property type="entry name" value="AbpA_HamA_C"/>
</dbReference>
<dbReference type="AlphaFoldDB" id="A0A1H6BUK3"/>
<protein>
    <recommendedName>
        <fullName evidence="1">Anti-bacteriophage protein A/HamA C-terminal domain-containing protein</fullName>
    </recommendedName>
</protein>
<proteinExistence type="predicted"/>
<dbReference type="Proteomes" id="UP000236754">
    <property type="component" value="Unassembled WGS sequence"/>
</dbReference>
<sequence length="296" mass="33209">MTGRRAILEVLVDDAGISPALTGLCAGYELGEWRRSALAKTMFYSLPEFALSPSEAADFTSGTGVEMLSRAVKNIYLTDRYHRRGEFGELLLHVVLREVFHTEIAISKIFFKDSHNDTVKGFDAVHVIADPSGKLELWLGEVKFYDNLARAIRDVVAELHAHVDSDYLRSEFAAIGGKIDSSWAHAEEMRQLIANEVSLDEIFDNLTIPVLLTYDSRVVADRVLELSKDLNVPPSATAEAYRTAFEDEIRAGWSRFTGAGLPQRVRIRLILVPLHEKRTLLSDLHERLKAWQQATA</sequence>
<accession>A0A1H6BUK3</accession>
<evidence type="ECO:0000313" key="3">
    <source>
        <dbReference type="Proteomes" id="UP000236754"/>
    </source>
</evidence>
<evidence type="ECO:0000313" key="2">
    <source>
        <dbReference type="EMBL" id="SEG64330.1"/>
    </source>
</evidence>
<dbReference type="Pfam" id="PF08878">
    <property type="entry name" value="HamA"/>
    <property type="match status" value="1"/>
</dbReference>
<evidence type="ECO:0000259" key="1">
    <source>
        <dbReference type="Pfam" id="PF08878"/>
    </source>
</evidence>